<evidence type="ECO:0000256" key="1">
    <source>
        <dbReference type="SAM" id="Phobius"/>
    </source>
</evidence>
<dbReference type="OrthoDB" id="8248316at2759"/>
<feature type="transmembrane region" description="Helical" evidence="1">
    <location>
        <begin position="65"/>
        <end position="96"/>
    </location>
</feature>
<keyword evidence="1" id="KW-0812">Transmembrane</keyword>
<accession>A0A226EST3</accession>
<gene>
    <name evidence="2" type="ORF">Fcan01_06239</name>
</gene>
<keyword evidence="3" id="KW-1185">Reference proteome</keyword>
<evidence type="ECO:0000313" key="3">
    <source>
        <dbReference type="Proteomes" id="UP000198287"/>
    </source>
</evidence>
<keyword evidence="1" id="KW-1133">Transmembrane helix</keyword>
<keyword evidence="1" id="KW-0472">Membrane</keyword>
<dbReference type="OMA" id="RARIWNG"/>
<proteinExistence type="predicted"/>
<organism evidence="2 3">
    <name type="scientific">Folsomia candida</name>
    <name type="common">Springtail</name>
    <dbReference type="NCBI Taxonomy" id="158441"/>
    <lineage>
        <taxon>Eukaryota</taxon>
        <taxon>Metazoa</taxon>
        <taxon>Ecdysozoa</taxon>
        <taxon>Arthropoda</taxon>
        <taxon>Hexapoda</taxon>
        <taxon>Collembola</taxon>
        <taxon>Entomobryomorpha</taxon>
        <taxon>Isotomoidea</taxon>
        <taxon>Isotomidae</taxon>
        <taxon>Proisotominae</taxon>
        <taxon>Folsomia</taxon>
    </lineage>
</organism>
<comment type="caution">
    <text evidence="2">The sequence shown here is derived from an EMBL/GenBank/DDBJ whole genome shotgun (WGS) entry which is preliminary data.</text>
</comment>
<name>A0A226EST3_FOLCA</name>
<dbReference type="Proteomes" id="UP000198287">
    <property type="component" value="Unassembled WGS sequence"/>
</dbReference>
<evidence type="ECO:0000313" key="2">
    <source>
        <dbReference type="EMBL" id="OXA60227.1"/>
    </source>
</evidence>
<sequence>MGSTVSICNNSTCILNMAMKQITPLYYENEMQPGQCIEREVGKVWFTLEAKLWNGENGYDTFQDIVFPITIITLTALTLLAGGIASASFLASLAGISSTAGKLFLIGKVIIAAGASTTAKQIVQDWVSRSALSVHGLYMGYDRTFLITGGPTCYLADGFQVVKYQPGDEFQLEYL</sequence>
<dbReference type="AlphaFoldDB" id="A0A226EST3"/>
<protein>
    <submittedName>
        <fullName evidence="2">Uncharacterized protein</fullName>
    </submittedName>
</protein>
<dbReference type="EMBL" id="LNIX01000002">
    <property type="protein sequence ID" value="OXA60227.1"/>
    <property type="molecule type" value="Genomic_DNA"/>
</dbReference>
<reference evidence="2 3" key="1">
    <citation type="submission" date="2015-12" db="EMBL/GenBank/DDBJ databases">
        <title>The genome of Folsomia candida.</title>
        <authorList>
            <person name="Faddeeva A."/>
            <person name="Derks M.F."/>
            <person name="Anvar Y."/>
            <person name="Smit S."/>
            <person name="Van Straalen N."/>
            <person name="Roelofs D."/>
        </authorList>
    </citation>
    <scope>NUCLEOTIDE SEQUENCE [LARGE SCALE GENOMIC DNA]</scope>
    <source>
        <strain evidence="2 3">VU population</strain>
        <tissue evidence="2">Whole body</tissue>
    </source>
</reference>